<organism evidence="1 2">
    <name type="scientific">Streptomyces uncialis</name>
    <dbReference type="NCBI Taxonomy" id="1048205"/>
    <lineage>
        <taxon>Bacteria</taxon>
        <taxon>Bacillati</taxon>
        <taxon>Actinomycetota</taxon>
        <taxon>Actinomycetes</taxon>
        <taxon>Kitasatosporales</taxon>
        <taxon>Streptomycetaceae</taxon>
        <taxon>Streptomyces</taxon>
    </lineage>
</organism>
<dbReference type="Proteomes" id="UP000186455">
    <property type="component" value="Unassembled WGS sequence"/>
</dbReference>
<dbReference type="PANTHER" id="PTHR35174">
    <property type="entry name" value="BLL7171 PROTEIN-RELATED"/>
    <property type="match status" value="1"/>
</dbReference>
<proteinExistence type="predicted"/>
<keyword evidence="2" id="KW-1185">Reference proteome</keyword>
<dbReference type="RefSeq" id="WP_073791820.1">
    <property type="nucleotide sequence ID" value="NZ_LFBV01000006.1"/>
</dbReference>
<name>A0A1Q4V3W8_9ACTN</name>
<dbReference type="STRING" id="1048205.AB852_22405"/>
<evidence type="ECO:0000313" key="1">
    <source>
        <dbReference type="EMBL" id="OKH92439.1"/>
    </source>
</evidence>
<dbReference type="PANTHER" id="PTHR35174:SF1">
    <property type="entry name" value="BLL0086 PROTEIN"/>
    <property type="match status" value="1"/>
</dbReference>
<sequence length="119" mass="12679">MPRFLTLIQLDETAAAAPRSPAFAERMGTLFEEISKAGVMLDTAGLAPTAEGVRVVWSGGGLTDTEGPFGGGDAILGYSMIQAGDRAEAVEWVRRFLAAHDDHLTITAEVREVREFDGA</sequence>
<accession>A0A1Q4V3W8</accession>
<dbReference type="AlphaFoldDB" id="A0A1Q4V3W8"/>
<dbReference type="EMBL" id="LFBV01000006">
    <property type="protein sequence ID" value="OKH92439.1"/>
    <property type="molecule type" value="Genomic_DNA"/>
</dbReference>
<gene>
    <name evidence="1" type="ORF">AB852_22405</name>
</gene>
<protein>
    <submittedName>
        <fullName evidence="1">Transcriptional regulator</fullName>
    </submittedName>
</protein>
<evidence type="ECO:0000313" key="2">
    <source>
        <dbReference type="Proteomes" id="UP000186455"/>
    </source>
</evidence>
<comment type="caution">
    <text evidence="1">The sequence shown here is derived from an EMBL/GenBank/DDBJ whole genome shotgun (WGS) entry which is preliminary data.</text>
</comment>
<reference evidence="1 2" key="1">
    <citation type="submission" date="2015-06" db="EMBL/GenBank/DDBJ databases">
        <title>Cloning and characterization of the uncialamcin biosynthetic gene cluster.</title>
        <authorList>
            <person name="Yan X."/>
            <person name="Huang T."/>
            <person name="Ge H."/>
            <person name="Shen B."/>
        </authorList>
    </citation>
    <scope>NUCLEOTIDE SEQUENCE [LARGE SCALE GENOMIC DNA]</scope>
    <source>
        <strain evidence="1 2">DCA2648</strain>
    </source>
</reference>
<dbReference type="InterPro" id="IPR011008">
    <property type="entry name" value="Dimeric_a/b-barrel"/>
</dbReference>
<dbReference type="SUPFAM" id="SSF54909">
    <property type="entry name" value="Dimeric alpha+beta barrel"/>
    <property type="match status" value="1"/>
</dbReference>
<dbReference type="Gene3D" id="3.30.70.1060">
    <property type="entry name" value="Dimeric alpha+beta barrel"/>
    <property type="match status" value="1"/>
</dbReference>